<dbReference type="PANTHER" id="PTHR32108">
    <property type="entry name" value="DNA-DIRECTED RNA POLYMERASE SUBUNIT ALPHA"/>
    <property type="match status" value="1"/>
</dbReference>
<organism evidence="2 3">
    <name type="scientific">Gossypium australe</name>
    <dbReference type="NCBI Taxonomy" id="47621"/>
    <lineage>
        <taxon>Eukaryota</taxon>
        <taxon>Viridiplantae</taxon>
        <taxon>Streptophyta</taxon>
        <taxon>Embryophyta</taxon>
        <taxon>Tracheophyta</taxon>
        <taxon>Spermatophyta</taxon>
        <taxon>Magnoliopsida</taxon>
        <taxon>eudicotyledons</taxon>
        <taxon>Gunneridae</taxon>
        <taxon>Pentapetalae</taxon>
        <taxon>rosids</taxon>
        <taxon>malvids</taxon>
        <taxon>Malvales</taxon>
        <taxon>Malvaceae</taxon>
        <taxon>Malvoideae</taxon>
        <taxon>Gossypium</taxon>
    </lineage>
</organism>
<sequence length="171" mass="19750">MVPWNYDCNMMIPREENSVETSEEGQDIGFYTHSGRRYDPTGAKIEPPKGKPWQLSKRKKDINENEAKEFLKFLKYSEYNVVEQPHKQPARISVLVLLLSLETHRSALMKVMNETYVANDIFVNKLDRMVNNISADNFIFFNDDKIPPRGMGSTKALHITTRCKGYTLQGC</sequence>
<dbReference type="Proteomes" id="UP000325315">
    <property type="component" value="Unassembled WGS sequence"/>
</dbReference>
<accession>A0A5B6UXN2</accession>
<dbReference type="PANTHER" id="PTHR32108:SF5">
    <property type="entry name" value="DYNACTIN SUBUNIT 1-LIKE"/>
    <property type="match status" value="1"/>
</dbReference>
<dbReference type="OrthoDB" id="1272705at2759"/>
<gene>
    <name evidence="2" type="ORF">EPI10_028864</name>
</gene>
<dbReference type="AlphaFoldDB" id="A0A5B6UXN2"/>
<reference evidence="3" key="1">
    <citation type="journal article" date="2019" name="Plant Biotechnol. J.">
        <title>Genome sequencing of the Australian wild diploid species Gossypium australe highlights disease resistance and delayed gland morphogenesis.</title>
        <authorList>
            <person name="Cai Y."/>
            <person name="Cai X."/>
            <person name="Wang Q."/>
            <person name="Wang P."/>
            <person name="Zhang Y."/>
            <person name="Cai C."/>
            <person name="Xu Y."/>
            <person name="Wang K."/>
            <person name="Zhou Z."/>
            <person name="Wang C."/>
            <person name="Geng S."/>
            <person name="Li B."/>
            <person name="Dong Q."/>
            <person name="Hou Y."/>
            <person name="Wang H."/>
            <person name="Ai P."/>
            <person name="Liu Z."/>
            <person name="Yi F."/>
            <person name="Sun M."/>
            <person name="An G."/>
            <person name="Cheng J."/>
            <person name="Zhang Y."/>
            <person name="Shi Q."/>
            <person name="Xie Y."/>
            <person name="Shi X."/>
            <person name="Chang Y."/>
            <person name="Huang F."/>
            <person name="Chen Y."/>
            <person name="Hong S."/>
            <person name="Mi L."/>
            <person name="Sun Q."/>
            <person name="Zhang L."/>
            <person name="Zhou B."/>
            <person name="Peng R."/>
            <person name="Zhang X."/>
            <person name="Liu F."/>
        </authorList>
    </citation>
    <scope>NUCLEOTIDE SEQUENCE [LARGE SCALE GENOMIC DNA]</scope>
    <source>
        <strain evidence="3">cv. PA1801</strain>
    </source>
</reference>
<feature type="region of interest" description="Disordered" evidence="1">
    <location>
        <begin position="30"/>
        <end position="57"/>
    </location>
</feature>
<evidence type="ECO:0000313" key="3">
    <source>
        <dbReference type="Proteomes" id="UP000325315"/>
    </source>
</evidence>
<evidence type="ECO:0000313" key="2">
    <source>
        <dbReference type="EMBL" id="KAA3462373.1"/>
    </source>
</evidence>
<dbReference type="EMBL" id="SMMG02000009">
    <property type="protein sequence ID" value="KAA3462373.1"/>
    <property type="molecule type" value="Genomic_DNA"/>
</dbReference>
<protein>
    <submittedName>
        <fullName evidence="2">Uncharacterized protein</fullName>
    </submittedName>
</protein>
<evidence type="ECO:0000256" key="1">
    <source>
        <dbReference type="SAM" id="MobiDB-lite"/>
    </source>
</evidence>
<proteinExistence type="predicted"/>
<keyword evidence="3" id="KW-1185">Reference proteome</keyword>
<name>A0A5B6UXN2_9ROSI</name>
<comment type="caution">
    <text evidence="2">The sequence shown here is derived from an EMBL/GenBank/DDBJ whole genome shotgun (WGS) entry which is preliminary data.</text>
</comment>